<evidence type="ECO:0000313" key="1">
    <source>
        <dbReference type="EMBL" id="MFD2692537.1"/>
    </source>
</evidence>
<protein>
    <submittedName>
        <fullName evidence="1">Uncharacterized protein</fullName>
    </submittedName>
</protein>
<dbReference type="EMBL" id="JBHUMQ010000003">
    <property type="protein sequence ID" value="MFD2692537.1"/>
    <property type="molecule type" value="Genomic_DNA"/>
</dbReference>
<organism evidence="1 2">
    <name type="scientific">Sporolactobacillus shoreicorticis</name>
    <dbReference type="NCBI Taxonomy" id="1923877"/>
    <lineage>
        <taxon>Bacteria</taxon>
        <taxon>Bacillati</taxon>
        <taxon>Bacillota</taxon>
        <taxon>Bacilli</taxon>
        <taxon>Bacillales</taxon>
        <taxon>Sporolactobacillaceae</taxon>
        <taxon>Sporolactobacillus</taxon>
    </lineage>
</organism>
<proteinExistence type="predicted"/>
<comment type="caution">
    <text evidence="1">The sequence shown here is derived from an EMBL/GenBank/DDBJ whole genome shotgun (WGS) entry which is preliminary data.</text>
</comment>
<reference evidence="2" key="1">
    <citation type="journal article" date="2019" name="Int. J. Syst. Evol. Microbiol.">
        <title>The Global Catalogue of Microorganisms (GCM) 10K type strain sequencing project: providing services to taxonomists for standard genome sequencing and annotation.</title>
        <authorList>
            <consortium name="The Broad Institute Genomics Platform"/>
            <consortium name="The Broad Institute Genome Sequencing Center for Infectious Disease"/>
            <person name="Wu L."/>
            <person name="Ma J."/>
        </authorList>
    </citation>
    <scope>NUCLEOTIDE SEQUENCE [LARGE SCALE GENOMIC DNA]</scope>
    <source>
        <strain evidence="2">TISTR 2466</strain>
    </source>
</reference>
<dbReference type="RefSeq" id="WP_253059780.1">
    <property type="nucleotide sequence ID" value="NZ_JAMXWM010000004.1"/>
</dbReference>
<gene>
    <name evidence="1" type="ORF">ACFSUE_02605</name>
</gene>
<sequence length="81" mass="9354">MNELNDTMILLLKQCLGTHRPDLLWVLDDSEIDIDEKLGNELRSAVSEELIERGFDKNDEPNQLGIDLENLIDQLGRIFMK</sequence>
<accession>A0ABW5S043</accession>
<evidence type="ECO:0000313" key="2">
    <source>
        <dbReference type="Proteomes" id="UP001597399"/>
    </source>
</evidence>
<keyword evidence="2" id="KW-1185">Reference proteome</keyword>
<name>A0ABW5S043_9BACL</name>
<dbReference type="Proteomes" id="UP001597399">
    <property type="component" value="Unassembled WGS sequence"/>
</dbReference>